<evidence type="ECO:0000313" key="7">
    <source>
        <dbReference type="Proteomes" id="UP000282060"/>
    </source>
</evidence>
<evidence type="ECO:0000256" key="4">
    <source>
        <dbReference type="SAM" id="SignalP"/>
    </source>
</evidence>
<gene>
    <name evidence="6" type="ORF">EKG39_14400</name>
</gene>
<dbReference type="PANTHER" id="PTHR12302:SF3">
    <property type="entry name" value="SERINE_THREONINE-PROTEIN KINASE 31"/>
    <property type="match status" value="1"/>
</dbReference>
<name>A0A3S0IAM8_9GAMM</name>
<comment type="caution">
    <text evidence="6">The sequence shown here is derived from an EMBL/GenBank/DDBJ whole genome shotgun (WGS) entry which is preliminary data.</text>
</comment>
<dbReference type="InterPro" id="IPR002071">
    <property type="entry name" value="Thermonucl_AS"/>
</dbReference>
<dbReference type="Gene3D" id="2.40.50.90">
    <property type="match status" value="1"/>
</dbReference>
<dbReference type="GO" id="GO:0016787">
    <property type="term" value="F:hydrolase activity"/>
    <property type="evidence" value="ECO:0007669"/>
    <property type="project" value="UniProtKB-KW"/>
</dbReference>
<dbReference type="EMBL" id="RXNV01000006">
    <property type="protein sequence ID" value="RTR31253.1"/>
    <property type="molecule type" value="Genomic_DNA"/>
</dbReference>
<keyword evidence="1" id="KW-0540">Nuclease</keyword>
<keyword evidence="2" id="KW-0255">Endonuclease</keyword>
<proteinExistence type="predicted"/>
<dbReference type="SMART" id="SM00318">
    <property type="entry name" value="SNc"/>
    <property type="match status" value="1"/>
</dbReference>
<dbReference type="OrthoDB" id="6867997at2"/>
<evidence type="ECO:0000256" key="1">
    <source>
        <dbReference type="ARBA" id="ARBA00022722"/>
    </source>
</evidence>
<dbReference type="RefSeq" id="WP_126506451.1">
    <property type="nucleotide sequence ID" value="NZ_RXNV01000006.1"/>
</dbReference>
<evidence type="ECO:0000256" key="3">
    <source>
        <dbReference type="ARBA" id="ARBA00022801"/>
    </source>
</evidence>
<keyword evidence="3" id="KW-0378">Hydrolase</keyword>
<organism evidence="6 7">
    <name type="scientific">Shewanella atlantica</name>
    <dbReference type="NCBI Taxonomy" id="271099"/>
    <lineage>
        <taxon>Bacteria</taxon>
        <taxon>Pseudomonadati</taxon>
        <taxon>Pseudomonadota</taxon>
        <taxon>Gammaproteobacteria</taxon>
        <taxon>Alteromonadales</taxon>
        <taxon>Shewanellaceae</taxon>
        <taxon>Shewanella</taxon>
    </lineage>
</organism>
<dbReference type="AlphaFoldDB" id="A0A3S0IAM8"/>
<evidence type="ECO:0000256" key="2">
    <source>
        <dbReference type="ARBA" id="ARBA00022759"/>
    </source>
</evidence>
<protein>
    <submittedName>
        <fullName evidence="6">Thermonuclease family protein</fullName>
    </submittedName>
</protein>
<reference evidence="6 7" key="1">
    <citation type="submission" date="2018-12" db="EMBL/GenBank/DDBJ databases">
        <authorList>
            <person name="Yu L."/>
        </authorList>
    </citation>
    <scope>NUCLEOTIDE SEQUENCE [LARGE SCALE GENOMIC DNA]</scope>
    <source>
        <strain evidence="6 7">HAW-EB5</strain>
    </source>
</reference>
<accession>A0A3S0IAM8</accession>
<feature type="domain" description="TNase-like" evidence="5">
    <location>
        <begin position="58"/>
        <end position="188"/>
    </location>
</feature>
<sequence>MNAFQLLSSSKSLTSMLFLSLILSFSSTTQAAQAKLAQQESKEQSAVMTSALCAPTYYDEQVELEYVNDGDTLTLTDGRLVRLIGVDSPEIDFKSSELSQPYAKEARHFLQKHLKPGQVLNLSFDQKKLDPYGRTLAYVYTESGEHLQELLLSQGLATTRVYQNDYFWQCLNLIELTARDKKLGLWSHPDYRAKTVDELGREDRNRWGEVKGVVTGYERKGQYLWLILDEKFYVGIPRAESGKFSNILNLNLLESPVIVRGSLYYSYKKWQLISSHPSQISLQNRP</sequence>
<dbReference type="InterPro" id="IPR035437">
    <property type="entry name" value="SNase_OB-fold_sf"/>
</dbReference>
<evidence type="ECO:0000313" key="6">
    <source>
        <dbReference type="EMBL" id="RTR31253.1"/>
    </source>
</evidence>
<evidence type="ECO:0000259" key="5">
    <source>
        <dbReference type="PROSITE" id="PS50830"/>
    </source>
</evidence>
<dbReference type="SUPFAM" id="SSF50199">
    <property type="entry name" value="Staphylococcal nuclease"/>
    <property type="match status" value="1"/>
</dbReference>
<feature type="signal peptide" evidence="4">
    <location>
        <begin position="1"/>
        <end position="31"/>
    </location>
</feature>
<dbReference type="PROSITE" id="PS01284">
    <property type="entry name" value="TNASE_2"/>
    <property type="match status" value="1"/>
</dbReference>
<dbReference type="PANTHER" id="PTHR12302">
    <property type="entry name" value="EBNA2 BINDING PROTEIN P100"/>
    <property type="match status" value="1"/>
</dbReference>
<keyword evidence="7" id="KW-1185">Reference proteome</keyword>
<dbReference type="PROSITE" id="PS50830">
    <property type="entry name" value="TNASE_3"/>
    <property type="match status" value="1"/>
</dbReference>
<dbReference type="GO" id="GO:0004519">
    <property type="term" value="F:endonuclease activity"/>
    <property type="evidence" value="ECO:0007669"/>
    <property type="project" value="UniProtKB-KW"/>
</dbReference>
<feature type="chain" id="PRO_5018654706" evidence="4">
    <location>
        <begin position="32"/>
        <end position="286"/>
    </location>
</feature>
<dbReference type="Proteomes" id="UP000282060">
    <property type="component" value="Unassembled WGS sequence"/>
</dbReference>
<dbReference type="Pfam" id="PF00565">
    <property type="entry name" value="SNase"/>
    <property type="match status" value="1"/>
</dbReference>
<dbReference type="GO" id="GO:0003676">
    <property type="term" value="F:nucleic acid binding"/>
    <property type="evidence" value="ECO:0007669"/>
    <property type="project" value="InterPro"/>
</dbReference>
<keyword evidence="4" id="KW-0732">Signal</keyword>
<dbReference type="InterPro" id="IPR016071">
    <property type="entry name" value="Staphylococal_nuclease_OB-fold"/>
</dbReference>